<feature type="transmembrane region" description="Helical" evidence="12">
    <location>
        <begin position="109"/>
        <end position="128"/>
    </location>
</feature>
<evidence type="ECO:0000256" key="11">
    <source>
        <dbReference type="RuleBase" id="RU000488"/>
    </source>
</evidence>
<protein>
    <recommendedName>
        <fullName evidence="15">Mitochondrial carrier protein</fullName>
    </recommendedName>
</protein>
<keyword evidence="6" id="KW-0999">Mitochondrion inner membrane</keyword>
<evidence type="ECO:0000256" key="12">
    <source>
        <dbReference type="SAM" id="Phobius"/>
    </source>
</evidence>
<dbReference type="InterPro" id="IPR045315">
    <property type="entry name" value="Mtm1-like"/>
</dbReference>
<dbReference type="SUPFAM" id="SSF103506">
    <property type="entry name" value="Mitochondrial carrier"/>
    <property type="match status" value="1"/>
</dbReference>
<evidence type="ECO:0000313" key="14">
    <source>
        <dbReference type="Proteomes" id="UP001177023"/>
    </source>
</evidence>
<feature type="repeat" description="Solcar" evidence="10">
    <location>
        <begin position="238"/>
        <end position="331"/>
    </location>
</feature>
<sequence length="340" mass="36813">MNNGSAGGGRLLDGNALFETIASSSTGAIITALLMTPMDVVKIRLQQQIKPLTTGECFIYSNGLMDHLCSACAQSAKNIPCEWYQRPNYFNGTVDAFVKIARYEGVRSLWSGLSPTLVMAIPATVFYFSTYDLLKKLLQQREFSGVAVPLLAGGLSRTIAVTVVSPLELIRTKMQSEKMSAVEVGQAIRNSIAAHGWIGLYLGWAPTLLRDVPFSAIYWSVVEVVRARLIRWTNRTESHIGLSALAGATGGTIAAICTQPFDVVKTKRQILLGTAIATGKAAPETGVISVMRQVMSTGGWRALWAGLAPRIAKVSAGCAIMLGTYDHLKLYFARRKLPLK</sequence>
<comment type="similarity">
    <text evidence="2 11">Belongs to the mitochondrial carrier (TC 2.A.29) family.</text>
</comment>
<name>A0AA36D6G6_9BILA</name>
<dbReference type="PROSITE" id="PS50920">
    <property type="entry name" value="SOLCAR"/>
    <property type="match status" value="3"/>
</dbReference>
<feature type="non-terminal residue" evidence="13">
    <location>
        <position position="340"/>
    </location>
</feature>
<gene>
    <name evidence="13" type="ORF">MSPICULIGERA_LOCUS19816</name>
</gene>
<accession>A0AA36D6G6</accession>
<evidence type="ECO:0000256" key="3">
    <source>
        <dbReference type="ARBA" id="ARBA00022448"/>
    </source>
</evidence>
<dbReference type="Pfam" id="PF00153">
    <property type="entry name" value="Mito_carr"/>
    <property type="match status" value="4"/>
</dbReference>
<evidence type="ECO:0000256" key="2">
    <source>
        <dbReference type="ARBA" id="ARBA00006375"/>
    </source>
</evidence>
<dbReference type="Proteomes" id="UP001177023">
    <property type="component" value="Unassembled WGS sequence"/>
</dbReference>
<evidence type="ECO:0000256" key="10">
    <source>
        <dbReference type="PROSITE-ProRule" id="PRU00282"/>
    </source>
</evidence>
<evidence type="ECO:0008006" key="15">
    <source>
        <dbReference type="Google" id="ProtNLM"/>
    </source>
</evidence>
<dbReference type="InterPro" id="IPR018108">
    <property type="entry name" value="MCP_transmembrane"/>
</dbReference>
<evidence type="ECO:0000256" key="6">
    <source>
        <dbReference type="ARBA" id="ARBA00022792"/>
    </source>
</evidence>
<evidence type="ECO:0000256" key="8">
    <source>
        <dbReference type="ARBA" id="ARBA00023128"/>
    </source>
</evidence>
<feature type="repeat" description="Solcar" evidence="10">
    <location>
        <begin position="14"/>
        <end position="137"/>
    </location>
</feature>
<comment type="caution">
    <text evidence="13">The sequence shown here is derived from an EMBL/GenBank/DDBJ whole genome shotgun (WGS) entry which is preliminary data.</text>
</comment>
<keyword evidence="8" id="KW-0496">Mitochondrion</keyword>
<dbReference type="AlphaFoldDB" id="A0AA36D6G6"/>
<organism evidence="13 14">
    <name type="scientific">Mesorhabditis spiculigera</name>
    <dbReference type="NCBI Taxonomy" id="96644"/>
    <lineage>
        <taxon>Eukaryota</taxon>
        <taxon>Metazoa</taxon>
        <taxon>Ecdysozoa</taxon>
        <taxon>Nematoda</taxon>
        <taxon>Chromadorea</taxon>
        <taxon>Rhabditida</taxon>
        <taxon>Rhabditina</taxon>
        <taxon>Rhabditomorpha</taxon>
        <taxon>Rhabditoidea</taxon>
        <taxon>Rhabditidae</taxon>
        <taxon>Mesorhabditinae</taxon>
        <taxon>Mesorhabditis</taxon>
    </lineage>
</organism>
<dbReference type="PANTHER" id="PTHR45760">
    <property type="entry name" value="FI19922P1-RELATED"/>
    <property type="match status" value="1"/>
</dbReference>
<dbReference type="GO" id="GO:1990542">
    <property type="term" value="P:mitochondrial transmembrane transport"/>
    <property type="evidence" value="ECO:0007669"/>
    <property type="project" value="InterPro"/>
</dbReference>
<dbReference type="GO" id="GO:0005743">
    <property type="term" value="C:mitochondrial inner membrane"/>
    <property type="evidence" value="ECO:0007669"/>
    <property type="project" value="UniProtKB-SubCell"/>
</dbReference>
<evidence type="ECO:0000256" key="9">
    <source>
        <dbReference type="ARBA" id="ARBA00023136"/>
    </source>
</evidence>
<keyword evidence="5" id="KW-0677">Repeat</keyword>
<keyword evidence="14" id="KW-1185">Reference proteome</keyword>
<evidence type="ECO:0000313" key="13">
    <source>
        <dbReference type="EMBL" id="CAJ0581661.1"/>
    </source>
</evidence>
<keyword evidence="4 10" id="KW-0812">Transmembrane</keyword>
<feature type="repeat" description="Solcar" evidence="10">
    <location>
        <begin position="144"/>
        <end position="228"/>
    </location>
</feature>
<comment type="subcellular location">
    <subcellularLocation>
        <location evidence="1">Mitochondrion inner membrane</location>
        <topology evidence="1">Multi-pass membrane protein</topology>
    </subcellularLocation>
</comment>
<reference evidence="13" key="1">
    <citation type="submission" date="2023-06" db="EMBL/GenBank/DDBJ databases">
        <authorList>
            <person name="Delattre M."/>
        </authorList>
    </citation>
    <scope>NUCLEOTIDE SEQUENCE</scope>
    <source>
        <strain evidence="13">AF72</strain>
    </source>
</reference>
<feature type="transmembrane region" description="Helical" evidence="12">
    <location>
        <begin position="20"/>
        <end position="41"/>
    </location>
</feature>
<keyword evidence="3 11" id="KW-0813">Transport</keyword>
<dbReference type="EMBL" id="CATQJA010002663">
    <property type="protein sequence ID" value="CAJ0581661.1"/>
    <property type="molecule type" value="Genomic_DNA"/>
</dbReference>
<evidence type="ECO:0000256" key="4">
    <source>
        <dbReference type="ARBA" id="ARBA00022692"/>
    </source>
</evidence>
<dbReference type="InterPro" id="IPR023395">
    <property type="entry name" value="MCP_dom_sf"/>
</dbReference>
<evidence type="ECO:0000256" key="5">
    <source>
        <dbReference type="ARBA" id="ARBA00022737"/>
    </source>
</evidence>
<evidence type="ECO:0000256" key="7">
    <source>
        <dbReference type="ARBA" id="ARBA00022989"/>
    </source>
</evidence>
<dbReference type="PANTHER" id="PTHR45760:SF2">
    <property type="entry name" value="FI19922P1-RELATED"/>
    <property type="match status" value="1"/>
</dbReference>
<dbReference type="Gene3D" id="1.50.40.10">
    <property type="entry name" value="Mitochondrial carrier domain"/>
    <property type="match status" value="1"/>
</dbReference>
<evidence type="ECO:0000256" key="1">
    <source>
        <dbReference type="ARBA" id="ARBA00004448"/>
    </source>
</evidence>
<proteinExistence type="inferred from homology"/>
<keyword evidence="9 10" id="KW-0472">Membrane</keyword>
<keyword evidence="7 12" id="KW-1133">Transmembrane helix</keyword>